<evidence type="ECO:0000313" key="1">
    <source>
        <dbReference type="EMBL" id="PMN90295.1"/>
    </source>
</evidence>
<evidence type="ECO:0000313" key="2">
    <source>
        <dbReference type="Proteomes" id="UP000235387"/>
    </source>
</evidence>
<name>A0A2N7L869_9GAMM</name>
<dbReference type="SUPFAM" id="SSF46785">
    <property type="entry name" value="Winged helix' DNA-binding domain"/>
    <property type="match status" value="1"/>
</dbReference>
<accession>A0A2N7L869</accession>
<reference evidence="2" key="1">
    <citation type="submission" date="2016-07" db="EMBL/GenBank/DDBJ databases">
        <title>Nontailed viruses are major unrecognized killers of bacteria in the ocean.</title>
        <authorList>
            <person name="Kauffman K."/>
            <person name="Hussain F."/>
            <person name="Yang J."/>
            <person name="Arevalo P."/>
            <person name="Brown J."/>
            <person name="Cutler M."/>
            <person name="Kelly L."/>
            <person name="Polz M.F."/>
        </authorList>
    </citation>
    <scope>NUCLEOTIDE SEQUENCE [LARGE SCALE GENOMIC DNA]</scope>
    <source>
        <strain evidence="2">10N.261.45.A10</strain>
    </source>
</reference>
<dbReference type="EMBL" id="MDAL01000033">
    <property type="protein sequence ID" value="PMN90295.1"/>
    <property type="molecule type" value="Genomic_DNA"/>
</dbReference>
<proteinExistence type="predicted"/>
<comment type="caution">
    <text evidence="1">The sequence shown here is derived from an EMBL/GenBank/DDBJ whole genome shotgun (WGS) entry which is preliminary data.</text>
</comment>
<protein>
    <submittedName>
        <fullName evidence="1">Uncharacterized protein</fullName>
    </submittedName>
</protein>
<organism evidence="1 2">
    <name type="scientific">Enterovibrio norvegicus</name>
    <dbReference type="NCBI Taxonomy" id="188144"/>
    <lineage>
        <taxon>Bacteria</taxon>
        <taxon>Pseudomonadati</taxon>
        <taxon>Pseudomonadota</taxon>
        <taxon>Gammaproteobacteria</taxon>
        <taxon>Vibrionales</taxon>
        <taxon>Vibrionaceae</taxon>
        <taxon>Enterovibrio</taxon>
    </lineage>
</organism>
<dbReference type="RefSeq" id="WP_102391443.1">
    <property type="nucleotide sequence ID" value="NZ_MDAL01000033.1"/>
</dbReference>
<gene>
    <name evidence="1" type="ORF">BCT23_20305</name>
</gene>
<dbReference type="InterPro" id="IPR036390">
    <property type="entry name" value="WH_DNA-bd_sf"/>
</dbReference>
<dbReference type="AlphaFoldDB" id="A0A2N7L869"/>
<sequence length="208" mass="23398">MSSPSQTMLIWEYLSRHPNSTAGEISDALSLNRSYCNKFVNQLMHEGFAHRVGGKGNWKSPRRFSVNPELRPNLGYDAKKGSPATKRFKKKARQKLWNNMKIERKFTISSILASIDVPKTTAYSYLAGLRAAAYIEMVFDGKSVKGKQNGTTEHRYLLIRDTGRLAPIVRKDGCWDQNEQVLYSFQTVKSGSAPTAQHSKGGVNHDMV</sequence>
<dbReference type="Proteomes" id="UP000235387">
    <property type="component" value="Unassembled WGS sequence"/>
</dbReference>